<evidence type="ECO:0000259" key="2">
    <source>
        <dbReference type="Pfam" id="PF20469"/>
    </source>
</evidence>
<comment type="caution">
    <text evidence="3">The sequence shown here is derived from an EMBL/GenBank/DDBJ whole genome shotgun (WGS) entry which is preliminary data.</text>
</comment>
<accession>A0A2C6BZD4</accession>
<dbReference type="InterPro" id="IPR051396">
    <property type="entry name" value="Bact_Antivir_Def_Nuclease"/>
</dbReference>
<dbReference type="Proteomes" id="UP000221504">
    <property type="component" value="Unassembled WGS sequence"/>
</dbReference>
<dbReference type="Gene3D" id="3.40.50.300">
    <property type="entry name" value="P-loop containing nucleotide triphosphate hydrolases"/>
    <property type="match status" value="1"/>
</dbReference>
<evidence type="ECO:0000259" key="1">
    <source>
        <dbReference type="Pfam" id="PF13175"/>
    </source>
</evidence>
<feature type="domain" description="Endonuclease GajA/Old nuclease/RecF-like AAA" evidence="1">
    <location>
        <begin position="1"/>
        <end position="334"/>
    </location>
</feature>
<feature type="domain" description="OLD protein-like TOPRIM" evidence="2">
    <location>
        <begin position="377"/>
        <end position="441"/>
    </location>
</feature>
<name>A0A2C6BZD4_FUSNP</name>
<organism evidence="3 4">
    <name type="scientific">Fusobacterium nucleatum subsp. polymorphum</name>
    <name type="common">Fusobacterium polymorphum</name>
    <dbReference type="NCBI Taxonomy" id="76857"/>
    <lineage>
        <taxon>Bacteria</taxon>
        <taxon>Fusobacteriati</taxon>
        <taxon>Fusobacteriota</taxon>
        <taxon>Fusobacteriia</taxon>
        <taxon>Fusobacteriales</taxon>
        <taxon>Fusobacteriaceae</taxon>
        <taxon>Fusobacterium</taxon>
    </lineage>
</organism>
<protein>
    <submittedName>
        <fullName evidence="3">Uncharacterized protein</fullName>
    </submittedName>
</protein>
<dbReference type="PANTHER" id="PTHR43581:SF4">
    <property type="entry name" value="ATP_GTP PHOSPHATASE"/>
    <property type="match status" value="1"/>
</dbReference>
<evidence type="ECO:0000313" key="4">
    <source>
        <dbReference type="Proteomes" id="UP000221504"/>
    </source>
</evidence>
<dbReference type="RefSeq" id="WP_099010731.1">
    <property type="nucleotide sequence ID" value="NZ_CP077154.1"/>
</dbReference>
<evidence type="ECO:0000313" key="3">
    <source>
        <dbReference type="EMBL" id="PHI09957.1"/>
    </source>
</evidence>
<dbReference type="Pfam" id="PF13175">
    <property type="entry name" value="AAA_15"/>
    <property type="match status" value="1"/>
</dbReference>
<dbReference type="InterPro" id="IPR041685">
    <property type="entry name" value="AAA_GajA/Old/RecF-like"/>
</dbReference>
<dbReference type="InterPro" id="IPR027417">
    <property type="entry name" value="P-loop_NTPase"/>
</dbReference>
<dbReference type="SUPFAM" id="SSF52540">
    <property type="entry name" value="P-loop containing nucleoside triphosphate hydrolases"/>
    <property type="match status" value="1"/>
</dbReference>
<reference evidence="3 4" key="1">
    <citation type="submission" date="2017-06" db="EMBL/GenBank/DDBJ databases">
        <title>Draft genome sequence of Fusobacterium nucleatum subsp. polymorphum KCOM 1267 (=ChDC F290).</title>
        <authorList>
            <person name="Kook J.-K."/>
            <person name="Park S.-N."/>
            <person name="Lim Y.K."/>
            <person name="Roh H."/>
        </authorList>
    </citation>
    <scope>NUCLEOTIDE SEQUENCE [LARGE SCALE GENOMIC DNA]</scope>
    <source>
        <strain evidence="4">KCOM 1267(ChDC F290)</strain>
    </source>
</reference>
<dbReference type="CDD" id="cd01026">
    <property type="entry name" value="TOPRIM_OLD"/>
    <property type="match status" value="1"/>
</dbReference>
<dbReference type="EMBL" id="NIRM01000001">
    <property type="protein sequence ID" value="PHI09957.1"/>
    <property type="molecule type" value="Genomic_DNA"/>
</dbReference>
<sequence length="539" mass="62315">MKIKNLVIKNYKKYKDISIELNSGINIFVGDNNSGKSTILEAISMVLTGKINGIPITNKLSLDWFNYDVREEFKSSIINKSYIDPPSILIEAYFDPESFSDNDIKLNSYRGSNNSLSEDSAGVRIDIKLNSDYSATYKELLENEKIEDIPIELYKIDFKNFAGTSDYYVATTLKKIAIIDTTKKDYGTILNRFISNSISNFLSEDEKTNLRLAYRANRKDFTNNEAVRNLNDKISSDYSFNNKKINLNLKENEIDSWKNEMSISLDNIPIEYIGFGVQNLLKAEMFLRENIEVDILCVEEPENNLSFTNMSIFIDKLTKLDKQLFISTHSSFVANKLNLKNIHLISDNTIKQFKNLPKETYDYFLKLSGYDTLRLILAKSIILVEGPTDELIIQKAYLDKYNTLPIYNGIDIMAVGGVAFKNYCDLAEISEKKIFITTDNDGDYNKVKEKFKKYSKYVEVFIEENKDLNTIEPSILSANKNNFNEFRAIIYKRNDINSRDYNTLLDFMLKNKTEWALRVFETQEKINYPKHINDLLEAL</sequence>
<dbReference type="AlphaFoldDB" id="A0A2C6BZD4"/>
<dbReference type="PANTHER" id="PTHR43581">
    <property type="entry name" value="ATP/GTP PHOSPHATASE"/>
    <property type="match status" value="1"/>
</dbReference>
<gene>
    <name evidence="3" type="ORF">CBG52_01775</name>
</gene>
<proteinExistence type="predicted"/>
<dbReference type="InterPro" id="IPR034139">
    <property type="entry name" value="TOPRIM_OLD"/>
</dbReference>
<dbReference type="Pfam" id="PF20469">
    <property type="entry name" value="OLD-like_TOPRIM"/>
    <property type="match status" value="1"/>
</dbReference>